<keyword evidence="17" id="KW-0443">Lipid metabolism</keyword>
<evidence type="ECO:0000256" key="7">
    <source>
        <dbReference type="ARBA" id="ARBA00022679"/>
    </source>
</evidence>
<dbReference type="Gene3D" id="1.20.120.1760">
    <property type="match status" value="1"/>
</dbReference>
<evidence type="ECO:0000256" key="8">
    <source>
        <dbReference type="ARBA" id="ARBA00022692"/>
    </source>
</evidence>
<comment type="catalytic activity">
    <reaction evidence="13 17">
        <text>1,2-di-(9Z-octadecenoyl)-sn-glycero-3-cytidine-5'-diphosphate + 1D-myo-inositol 3-phosphate = 1,2-di-(9Z-octadecenoyl)-sn-glycero-3-phospho-(1D-myo-inositol-3-phosphate) + CMP + H(+)</text>
        <dbReference type="Rhea" id="RHEA:61216"/>
        <dbReference type="ChEBI" id="CHEBI:15378"/>
        <dbReference type="ChEBI" id="CHEBI:58401"/>
        <dbReference type="ChEBI" id="CHEBI:60377"/>
        <dbReference type="ChEBI" id="CHEBI:85356"/>
        <dbReference type="ChEBI" id="CHEBI:144472"/>
    </reaction>
</comment>
<gene>
    <name evidence="19" type="ORF">EJ997_02975</name>
</gene>
<evidence type="ECO:0000256" key="5">
    <source>
        <dbReference type="ARBA" id="ARBA00011738"/>
    </source>
</evidence>
<dbReference type="GO" id="GO:0000287">
    <property type="term" value="F:magnesium ion binding"/>
    <property type="evidence" value="ECO:0007669"/>
    <property type="project" value="UniProtKB-UniRule"/>
</dbReference>
<sequence>MLSRSGRPLFQMLFGPVARLFVRLGISADAVTIAGTIASCTVALWLIPTDHLTVAAWTIFAVVIFDNLDGQIARLTGTSSKWGAFLDSTMDRFADGAIFLAVAIWSILHADESLANWTALGAVVALLMGAVVPYAKARAESLGFTANIGLAERADRLTVILVGVFFVGLEWGDWWLTVATWLLVAASFFTVIQRMVTVYKQAKAEPGESQAETA</sequence>
<feature type="transmembrane region" description="Helical" evidence="17">
    <location>
        <begin position="20"/>
        <end position="46"/>
    </location>
</feature>
<feature type="binding site" evidence="17">
    <location>
        <position position="66"/>
    </location>
    <ligand>
        <name>Mg(2+)</name>
        <dbReference type="ChEBI" id="CHEBI:18420"/>
        <label>1</label>
    </ligand>
</feature>
<comment type="caution">
    <text evidence="17">Lacks conserved residue(s) required for the propagation of feature annotation.</text>
</comment>
<dbReference type="KEGG" id="flh:EJ997_02975"/>
<dbReference type="GO" id="GO:0008654">
    <property type="term" value="P:phospholipid biosynthetic process"/>
    <property type="evidence" value="ECO:0007669"/>
    <property type="project" value="UniProtKB-UniRule"/>
</dbReference>
<comment type="cofactor">
    <cofactor evidence="17">
        <name>Mg(2+)</name>
        <dbReference type="ChEBI" id="CHEBI:18420"/>
    </cofactor>
    <text evidence="17">Contains a di-nuclear catalytic Mg(2+) center.</text>
</comment>
<keyword evidence="17" id="KW-0444">Lipid biosynthesis</keyword>
<feature type="binding site" evidence="17">
    <location>
        <position position="69"/>
    </location>
    <ligand>
        <name>Mg(2+)</name>
        <dbReference type="ChEBI" id="CHEBI:18420"/>
        <label>1</label>
    </ligand>
</feature>
<keyword evidence="7 17" id="KW-0808">Transferase</keyword>
<organism evidence="19 20">
    <name type="scientific">Flaviflexus ciconiae</name>
    <dbReference type="NCBI Taxonomy" id="2496867"/>
    <lineage>
        <taxon>Bacteria</taxon>
        <taxon>Bacillati</taxon>
        <taxon>Actinomycetota</taxon>
        <taxon>Actinomycetes</taxon>
        <taxon>Actinomycetales</taxon>
        <taxon>Actinomycetaceae</taxon>
        <taxon>Flaviflexus</taxon>
    </lineage>
</organism>
<keyword evidence="17" id="KW-1208">Phospholipid metabolism</keyword>
<keyword evidence="12 17" id="KW-0472">Membrane</keyword>
<feature type="transmembrane region" description="Helical" evidence="17">
    <location>
        <begin position="114"/>
        <end position="135"/>
    </location>
</feature>
<evidence type="ECO:0000256" key="1">
    <source>
        <dbReference type="ARBA" id="ARBA00004651"/>
    </source>
</evidence>
<reference evidence="19 20" key="1">
    <citation type="submission" date="2018-12" db="EMBL/GenBank/DDBJ databases">
        <title>Complete genome sequence of Flaviflexus sp. H23T48.</title>
        <authorList>
            <person name="Bae J.-W."/>
            <person name="Lee J.-Y."/>
        </authorList>
    </citation>
    <scope>NUCLEOTIDE SEQUENCE [LARGE SCALE GENOMIC DNA]</scope>
    <source>
        <strain evidence="19 20">H23T48</strain>
    </source>
</reference>
<dbReference type="HAMAP" id="MF_02241">
    <property type="entry name" value="PIP_synthase"/>
    <property type="match status" value="1"/>
</dbReference>
<keyword evidence="10 17" id="KW-0460">Magnesium</keyword>
<evidence type="ECO:0000256" key="11">
    <source>
        <dbReference type="ARBA" id="ARBA00022989"/>
    </source>
</evidence>
<protein>
    <recommendedName>
        <fullName evidence="14 17">Phosphatidylinositol phosphate synthase</fullName>
        <shortName evidence="17">PIP synthase</shortName>
        <ecNumber evidence="17">2.7.8.-</ecNumber>
    </recommendedName>
    <alternativeName>
        <fullName evidence="15 17">CDP-diacylglycerol--D-myo-inositol-3-phosphate 3-phosphatidyltransferase</fullName>
    </alternativeName>
</protein>
<feature type="transmembrane region" description="Helical" evidence="17">
    <location>
        <begin position="52"/>
        <end position="68"/>
    </location>
</feature>
<dbReference type="InterPro" id="IPR043130">
    <property type="entry name" value="CDP-OH_PTrfase_TM_dom"/>
</dbReference>
<feature type="binding site" evidence="17">
    <location>
        <position position="87"/>
    </location>
    <ligand>
        <name>Mg(2+)</name>
        <dbReference type="ChEBI" id="CHEBI:18420"/>
        <label>2</label>
    </ligand>
</feature>
<evidence type="ECO:0000256" key="9">
    <source>
        <dbReference type="ARBA" id="ARBA00022723"/>
    </source>
</evidence>
<feature type="active site" description="Proton acceptor" evidence="17">
    <location>
        <position position="91"/>
    </location>
</feature>
<dbReference type="AlphaFoldDB" id="A0A3Q9G6J5"/>
<evidence type="ECO:0000256" key="15">
    <source>
        <dbReference type="ARBA" id="ARBA00033137"/>
    </source>
</evidence>
<dbReference type="RefSeq" id="WP_126703262.1">
    <property type="nucleotide sequence ID" value="NZ_CP034593.1"/>
</dbReference>
<dbReference type="InterPro" id="IPR048254">
    <property type="entry name" value="CDP_ALCOHOL_P_TRANSF_CS"/>
</dbReference>
<evidence type="ECO:0000256" key="4">
    <source>
        <dbReference type="ARBA" id="ARBA00010441"/>
    </source>
</evidence>
<evidence type="ECO:0000256" key="12">
    <source>
        <dbReference type="ARBA" id="ARBA00023136"/>
    </source>
</evidence>
<comment type="catalytic activity">
    <reaction evidence="16 17">
        <text>a CDP-1,2-diacyl-sn-glycerol + 1D-myo-inositol 3-phosphate = a 1,2-diacyl-sn-glycero-3-phospho-(1D-myo-inositol-3-phosphate) + CMP + H(+)</text>
        <dbReference type="Rhea" id="RHEA:60504"/>
        <dbReference type="ChEBI" id="CHEBI:15378"/>
        <dbReference type="ChEBI" id="CHEBI:58088"/>
        <dbReference type="ChEBI" id="CHEBI:58332"/>
        <dbReference type="ChEBI" id="CHEBI:58401"/>
        <dbReference type="ChEBI" id="CHEBI:60377"/>
    </reaction>
</comment>
<feature type="transmembrane region" description="Helical" evidence="17">
    <location>
        <begin position="178"/>
        <end position="196"/>
    </location>
</feature>
<feature type="binding site" evidence="17">
    <location>
        <position position="80"/>
    </location>
    <ligand>
        <name>a CDP-1,2-diacyl-sn-glycerol</name>
        <dbReference type="ChEBI" id="CHEBI:58332"/>
    </ligand>
</feature>
<keyword evidence="17" id="KW-0594">Phospholipid biosynthesis</keyword>
<comment type="pathway">
    <text evidence="3">Lipid metabolism.</text>
</comment>
<feature type="binding site" evidence="17">
    <location>
        <position position="74"/>
    </location>
    <ligand>
        <name>a CDP-1,2-diacyl-sn-glycerol</name>
        <dbReference type="ChEBI" id="CHEBI:58332"/>
    </ligand>
</feature>
<evidence type="ECO:0000256" key="18">
    <source>
        <dbReference type="RuleBase" id="RU003750"/>
    </source>
</evidence>
<feature type="binding site" evidence="17">
    <location>
        <begin position="29"/>
        <end position="32"/>
    </location>
    <ligand>
        <name>a CDP-1,2-diacyl-sn-glycerol</name>
        <dbReference type="ChEBI" id="CHEBI:58332"/>
    </ligand>
</feature>
<feature type="binding site" evidence="17">
    <location>
        <position position="87"/>
    </location>
    <ligand>
        <name>Mg(2+)</name>
        <dbReference type="ChEBI" id="CHEBI:18420"/>
        <label>1</label>
    </ligand>
</feature>
<evidence type="ECO:0000313" key="20">
    <source>
        <dbReference type="Proteomes" id="UP000280344"/>
    </source>
</evidence>
<comment type="subcellular location">
    <subcellularLocation>
        <location evidence="1 17">Cell membrane</location>
        <topology evidence="1 17">Multi-pass membrane protein</topology>
    </subcellularLocation>
</comment>
<dbReference type="InterPro" id="IPR044268">
    <property type="entry name" value="PIP_synthase_PgsA1"/>
</dbReference>
<feature type="binding site" evidence="17">
    <location>
        <position position="91"/>
    </location>
    <ligand>
        <name>Mg(2+)</name>
        <dbReference type="ChEBI" id="CHEBI:18420"/>
        <label>2</label>
    </ligand>
</feature>
<dbReference type="NCBIfam" id="NF045883">
    <property type="entry name" value="PIPSynth"/>
    <property type="match status" value="1"/>
</dbReference>
<dbReference type="PROSITE" id="PS00379">
    <property type="entry name" value="CDP_ALCOHOL_P_TRANSF"/>
    <property type="match status" value="1"/>
</dbReference>
<evidence type="ECO:0000256" key="17">
    <source>
        <dbReference type="HAMAP-Rule" id="MF_02241"/>
    </source>
</evidence>
<comment type="similarity">
    <text evidence="4 17 18">Belongs to the CDP-alcohol phosphatidyltransferase class-I family.</text>
</comment>
<comment type="subunit">
    <text evidence="5 17">Homodimer.</text>
</comment>
<evidence type="ECO:0000256" key="6">
    <source>
        <dbReference type="ARBA" id="ARBA00022475"/>
    </source>
</evidence>
<keyword evidence="8 17" id="KW-0812">Transmembrane</keyword>
<evidence type="ECO:0000313" key="19">
    <source>
        <dbReference type="EMBL" id="AZQ76454.1"/>
    </source>
</evidence>
<feature type="binding site" evidence="17">
    <location>
        <position position="70"/>
    </location>
    <ligand>
        <name>a CDP-1,2-diacyl-sn-glycerol</name>
        <dbReference type="ChEBI" id="CHEBI:58332"/>
    </ligand>
</feature>
<keyword evidence="20" id="KW-1185">Reference proteome</keyword>
<evidence type="ECO:0000256" key="16">
    <source>
        <dbReference type="ARBA" id="ARBA00048865"/>
    </source>
</evidence>
<keyword evidence="6 17" id="KW-1003">Cell membrane</keyword>
<dbReference type="GO" id="GO:0016780">
    <property type="term" value="F:phosphotransferase activity, for other substituted phosphate groups"/>
    <property type="evidence" value="ECO:0007669"/>
    <property type="project" value="UniProtKB-UniRule"/>
</dbReference>
<dbReference type="Pfam" id="PF01066">
    <property type="entry name" value="CDP-OH_P_transf"/>
    <property type="match status" value="1"/>
</dbReference>
<keyword evidence="11 17" id="KW-1133">Transmembrane helix</keyword>
<feature type="binding site" evidence="17">
    <location>
        <position position="66"/>
    </location>
    <ligand>
        <name>Mg(2+)</name>
        <dbReference type="ChEBI" id="CHEBI:18420"/>
        <label>2</label>
    </ligand>
</feature>
<name>A0A3Q9G6J5_9ACTO</name>
<evidence type="ECO:0000256" key="10">
    <source>
        <dbReference type="ARBA" id="ARBA00022842"/>
    </source>
</evidence>
<keyword evidence="9 17" id="KW-0479">Metal-binding</keyword>
<dbReference type="GO" id="GO:0005886">
    <property type="term" value="C:plasma membrane"/>
    <property type="evidence" value="ECO:0007669"/>
    <property type="project" value="UniProtKB-SubCell"/>
</dbReference>
<dbReference type="UniPathway" id="UPA00220"/>
<comment type="function">
    <text evidence="17">Catalyzes the conjugation of the 1'-hydroxyl group of D-myo-inositol-3-phosphate (also named L-myo-inositol-1-phosphate) with a lipid tail of cytidine diphosphate diacylglycerol (CDP-DAG), forming phosphatidylinositol phosphate (PIP) and CMP. PIP is a precursor of phosphatidylinositol (PI) which is an essential lipid required for cell wall formation.</text>
</comment>
<dbReference type="OrthoDB" id="116551at2"/>
<accession>A0A3Q9G6J5</accession>
<evidence type="ECO:0000256" key="13">
    <source>
        <dbReference type="ARBA" id="ARBA00023935"/>
    </source>
</evidence>
<dbReference type="EC" id="2.7.8.-" evidence="17"/>
<proteinExistence type="inferred from homology"/>
<evidence type="ECO:0000256" key="2">
    <source>
        <dbReference type="ARBA" id="ARBA00004805"/>
    </source>
</evidence>
<dbReference type="EMBL" id="CP034593">
    <property type="protein sequence ID" value="AZQ76454.1"/>
    <property type="molecule type" value="Genomic_DNA"/>
</dbReference>
<dbReference type="Proteomes" id="UP000280344">
    <property type="component" value="Chromosome"/>
</dbReference>
<evidence type="ECO:0000256" key="3">
    <source>
        <dbReference type="ARBA" id="ARBA00005189"/>
    </source>
</evidence>
<dbReference type="InterPro" id="IPR000462">
    <property type="entry name" value="CDP-OH_P_trans"/>
</dbReference>
<comment type="pathway">
    <text evidence="2 17">Phospholipid metabolism; phosphatidylinositol phosphate biosynthesis.</text>
</comment>
<evidence type="ECO:0000256" key="14">
    <source>
        <dbReference type="ARBA" id="ARBA00024082"/>
    </source>
</evidence>